<name>A0ABY7LME3_9BACT</name>
<sequence>MRPILPAILGCCLLLLAACGRDKSSSACTPDPAVASVSAPVQLTRLEKSFFQIRNTADAQRFLAEQPLFANQFLQRRQFPSDEVLAGTLTRLATNQGLQVLGRQTDSVFQDSGKLKTGLEGMFQHIRYNFPAFRVPPVQTFVSGLSQDMFVNDSLIVLGLDFFVGPAARYRPNVPEYILRRYRPEYVLPTAALAISSKYNKKELTNQTMLGEMVQFGKALYFAERVLPCTADSLLIGYTDRELQGVYFNESKIWAHFLDKKLLYNTAPFTVQKYVGERPNIPEIDKTCPGRIGAWVGWQIVRKYMAENPKVTLAQLMADKNPQHILNESHYRPRPRRAER</sequence>
<protein>
    <submittedName>
        <fullName evidence="2">Gliding motility lipoprotein GldB</fullName>
    </submittedName>
</protein>
<evidence type="ECO:0000256" key="1">
    <source>
        <dbReference type="SAM" id="SignalP"/>
    </source>
</evidence>
<reference evidence="2 3" key="1">
    <citation type="submission" date="2022-12" db="EMBL/GenBank/DDBJ databases">
        <title>Hymenobacter canadensis sp. nov. isolated from lake water of the Cambridge Bay, Canada.</title>
        <authorList>
            <person name="Kim W.H."/>
            <person name="Lee Y.M."/>
        </authorList>
    </citation>
    <scope>NUCLEOTIDE SEQUENCE [LARGE SCALE GENOMIC DNA]</scope>
    <source>
        <strain evidence="2 3">PAMC 29467</strain>
    </source>
</reference>
<gene>
    <name evidence="2" type="ORF">O3303_17475</name>
</gene>
<dbReference type="InterPro" id="IPR019853">
    <property type="entry name" value="GldB-like"/>
</dbReference>
<feature type="signal peptide" evidence="1">
    <location>
        <begin position="1"/>
        <end position="17"/>
    </location>
</feature>
<organism evidence="2 3">
    <name type="scientific">Hymenobacter canadensis</name>
    <dbReference type="NCBI Taxonomy" id="2999067"/>
    <lineage>
        <taxon>Bacteria</taxon>
        <taxon>Pseudomonadati</taxon>
        <taxon>Bacteroidota</taxon>
        <taxon>Cytophagia</taxon>
        <taxon>Cytophagales</taxon>
        <taxon>Hymenobacteraceae</taxon>
        <taxon>Hymenobacter</taxon>
    </lineage>
</organism>
<keyword evidence="2" id="KW-0449">Lipoprotein</keyword>
<dbReference type="EMBL" id="CP114767">
    <property type="protein sequence ID" value="WBA41593.1"/>
    <property type="molecule type" value="Genomic_DNA"/>
</dbReference>
<evidence type="ECO:0000313" key="3">
    <source>
        <dbReference type="Proteomes" id="UP001211005"/>
    </source>
</evidence>
<keyword evidence="3" id="KW-1185">Reference proteome</keyword>
<accession>A0ABY7LME3</accession>
<keyword evidence="1" id="KW-0732">Signal</keyword>
<evidence type="ECO:0000313" key="2">
    <source>
        <dbReference type="EMBL" id="WBA41593.1"/>
    </source>
</evidence>
<dbReference type="Pfam" id="PF25594">
    <property type="entry name" value="GldB_lipo"/>
    <property type="match status" value="1"/>
</dbReference>
<feature type="chain" id="PRO_5045701288" evidence="1">
    <location>
        <begin position="18"/>
        <end position="340"/>
    </location>
</feature>
<dbReference type="RefSeq" id="WP_269559658.1">
    <property type="nucleotide sequence ID" value="NZ_CP114767.1"/>
</dbReference>
<dbReference type="Proteomes" id="UP001211005">
    <property type="component" value="Chromosome"/>
</dbReference>
<proteinExistence type="predicted"/>
<dbReference type="PROSITE" id="PS51257">
    <property type="entry name" value="PROKAR_LIPOPROTEIN"/>
    <property type="match status" value="1"/>
</dbReference>